<organism evidence="2 3">
    <name type="scientific">Orchesella cincta</name>
    <name type="common">Springtail</name>
    <name type="synonym">Podura cincta</name>
    <dbReference type="NCBI Taxonomy" id="48709"/>
    <lineage>
        <taxon>Eukaryota</taxon>
        <taxon>Metazoa</taxon>
        <taxon>Ecdysozoa</taxon>
        <taxon>Arthropoda</taxon>
        <taxon>Hexapoda</taxon>
        <taxon>Collembola</taxon>
        <taxon>Entomobryomorpha</taxon>
        <taxon>Entomobryoidea</taxon>
        <taxon>Orchesellidae</taxon>
        <taxon>Orchesellinae</taxon>
        <taxon>Orchesella</taxon>
    </lineage>
</organism>
<feature type="region of interest" description="Disordered" evidence="1">
    <location>
        <begin position="226"/>
        <end position="639"/>
    </location>
</feature>
<feature type="compositionally biased region" description="Basic and acidic residues" evidence="1">
    <location>
        <begin position="298"/>
        <end position="307"/>
    </location>
</feature>
<feature type="compositionally biased region" description="Basic and acidic residues" evidence="1">
    <location>
        <begin position="449"/>
        <end position="461"/>
    </location>
</feature>
<proteinExistence type="predicted"/>
<evidence type="ECO:0000313" key="2">
    <source>
        <dbReference type="EMBL" id="ODN04374.1"/>
    </source>
</evidence>
<protein>
    <submittedName>
        <fullName evidence="2">Uncharacterized protein</fullName>
    </submittedName>
</protein>
<name>A0A1D2NGI9_ORCCI</name>
<evidence type="ECO:0000313" key="3">
    <source>
        <dbReference type="Proteomes" id="UP000094527"/>
    </source>
</evidence>
<feature type="compositionally biased region" description="Basic and acidic residues" evidence="1">
    <location>
        <begin position="413"/>
        <end position="440"/>
    </location>
</feature>
<dbReference type="AlphaFoldDB" id="A0A1D2NGI9"/>
<feature type="region of interest" description="Disordered" evidence="1">
    <location>
        <begin position="665"/>
        <end position="687"/>
    </location>
</feature>
<feature type="non-terminal residue" evidence="2">
    <location>
        <position position="773"/>
    </location>
</feature>
<feature type="region of interest" description="Disordered" evidence="1">
    <location>
        <begin position="710"/>
        <end position="773"/>
    </location>
</feature>
<feature type="compositionally biased region" description="Low complexity" evidence="1">
    <location>
        <begin position="727"/>
        <end position="748"/>
    </location>
</feature>
<feature type="compositionally biased region" description="Basic and acidic residues" evidence="1">
    <location>
        <begin position="326"/>
        <end position="353"/>
    </location>
</feature>
<feature type="compositionally biased region" description="Basic and acidic residues" evidence="1">
    <location>
        <begin position="562"/>
        <end position="574"/>
    </location>
</feature>
<accession>A0A1D2NGI9</accession>
<reference evidence="2 3" key="1">
    <citation type="journal article" date="2016" name="Genome Biol. Evol.">
        <title>Gene Family Evolution Reflects Adaptation to Soil Environmental Stressors in the Genome of the Collembolan Orchesella cincta.</title>
        <authorList>
            <person name="Faddeeva-Vakhrusheva A."/>
            <person name="Derks M.F."/>
            <person name="Anvar S.Y."/>
            <person name="Agamennone V."/>
            <person name="Suring W."/>
            <person name="Smit S."/>
            <person name="van Straalen N.M."/>
            <person name="Roelofs D."/>
        </authorList>
    </citation>
    <scope>NUCLEOTIDE SEQUENCE [LARGE SCALE GENOMIC DNA]</scope>
    <source>
        <tissue evidence="2">Mixed pool</tissue>
    </source>
</reference>
<feature type="compositionally biased region" description="Basic and acidic residues" evidence="1">
    <location>
        <begin position="274"/>
        <end position="284"/>
    </location>
</feature>
<sequence>MSGKSESDEGVVAFIINFSLRNDRLMVVASQIVDQPVTAMCMTPMKKHLYAFYPTKKGLGVVPFCDDNQWLNLQEPEHYVECRFKQDVSFMTMQGNRLYTFGEDGCIQVHEAPIIPKKKNQLPMKLQTIAVAQTHCFSDRGIKEGIVSFDGSQIIALGQDGTFARVRFFAKPKEPDWQTLGYERSKLIDYQVGTYLIDQEFYKSGEEFVDRIADIKIKIDQVDPVNFYGPGEESDEDEDVSPNSEMPKMETNGEKFKYGPRRSFKGTITRKKLQRSDKNAEGGKDTSTTSSSSKKHVKINEIMEKEAAAANEIKPSEGPISGGETTRADDISLGHTTQESDSKPPADPEKVQQKSETSIASAEAPKTEDTTNVTAEEEHKSDGGQSPTTEKSDKASVSPNPDEANNAAGSQKSSEKSSGEAETKKVEAETVEKKDEHSSDSQKSSETPEEFHTDKEPRTEEDVSAAEAIPVDPLPAGEGGQEQLLPDLIDSNPMEVVTESDTQVVMEPLPDTTSAPDVEVLLAPHHPLPDSSTQKQSIAPEPEPEPEKPTPVISTMQRLLSKVHDDIKPAEEPPKPAQAASPPPLPQKPSTAKPIVAPASAVKTATAAPTSSALKGILSERTRRKQMAKDKNVKPEKVEKKVVEAVPEADLAELPVEVIEEVEAELQEEATGPTEEVATKGKKGAGFKGVGEMKKAAKVLGLLFGKKKEKKGMDMKKRGSKKKIKKFQGGQASKALAAAQASATTKLKAPPPSRTARNRMGQAKMVKQLMDDA</sequence>
<keyword evidence="3" id="KW-1185">Reference proteome</keyword>
<feature type="compositionally biased region" description="Polar residues" evidence="1">
    <location>
        <begin position="383"/>
        <end position="399"/>
    </location>
</feature>
<dbReference type="EMBL" id="LJIJ01000046">
    <property type="protein sequence ID" value="ODN04374.1"/>
    <property type="molecule type" value="Genomic_DNA"/>
</dbReference>
<feature type="compositionally biased region" description="Basic and acidic residues" evidence="1">
    <location>
        <begin position="247"/>
        <end position="257"/>
    </location>
</feature>
<comment type="caution">
    <text evidence="2">The sequence shown here is derived from an EMBL/GenBank/DDBJ whole genome shotgun (WGS) entry which is preliminary data.</text>
</comment>
<dbReference type="Proteomes" id="UP000094527">
    <property type="component" value="Unassembled WGS sequence"/>
</dbReference>
<evidence type="ECO:0000256" key="1">
    <source>
        <dbReference type="SAM" id="MobiDB-lite"/>
    </source>
</evidence>
<gene>
    <name evidence="2" type="ORF">Ocin01_02310</name>
</gene>
<feature type="compositionally biased region" description="Low complexity" evidence="1">
    <location>
        <begin position="588"/>
        <end position="613"/>
    </location>
</feature>
<feature type="compositionally biased region" description="Basic residues" evidence="1">
    <location>
        <begin position="258"/>
        <end position="273"/>
    </location>
</feature>
<feature type="compositionally biased region" description="Basic and acidic residues" evidence="1">
    <location>
        <begin position="627"/>
        <end position="639"/>
    </location>
</feature>